<accession>A0A397HBS5</accession>
<comment type="caution">
    <text evidence="1">The sequence shown here is derived from an EMBL/GenBank/DDBJ whole genome shotgun (WGS) entry which is preliminary data.</text>
</comment>
<evidence type="ECO:0000313" key="1">
    <source>
        <dbReference type="EMBL" id="RHZ60541.1"/>
    </source>
</evidence>
<dbReference type="EMBL" id="PQFF01000322">
    <property type="protein sequence ID" value="RHZ60541.1"/>
    <property type="molecule type" value="Genomic_DNA"/>
</dbReference>
<dbReference type="AlphaFoldDB" id="A0A397HBS5"/>
<sequence>MKTITMPNISREIAQNSTLLGDLKEWTNENFKTLKHIFRQCLPLIRYFHIYGTDVWSKNNFSSRIAYTTLSTTIITYEHASENSSWIDRKSSTYSLTINFKRKYKWICTSNTALVTKVKICDSAIWNANKTSQVIYCPWLEIDSVYLV</sequence>
<name>A0A397HBS5_9GLOM</name>
<reference evidence="1 2" key="1">
    <citation type="submission" date="2018-08" db="EMBL/GenBank/DDBJ databases">
        <title>Genome and evolution of the arbuscular mycorrhizal fungus Diversispora epigaea (formerly Glomus versiforme) and its bacterial endosymbionts.</title>
        <authorList>
            <person name="Sun X."/>
            <person name="Fei Z."/>
            <person name="Harrison M."/>
        </authorList>
    </citation>
    <scope>NUCLEOTIDE SEQUENCE [LARGE SCALE GENOMIC DNA]</scope>
    <source>
        <strain evidence="1 2">IT104</strain>
    </source>
</reference>
<dbReference type="Proteomes" id="UP000266861">
    <property type="component" value="Unassembled WGS sequence"/>
</dbReference>
<gene>
    <name evidence="1" type="ORF">Glove_352g40</name>
</gene>
<evidence type="ECO:0000313" key="2">
    <source>
        <dbReference type="Proteomes" id="UP000266861"/>
    </source>
</evidence>
<dbReference type="OrthoDB" id="2422299at2759"/>
<organism evidence="1 2">
    <name type="scientific">Diversispora epigaea</name>
    <dbReference type="NCBI Taxonomy" id="1348612"/>
    <lineage>
        <taxon>Eukaryota</taxon>
        <taxon>Fungi</taxon>
        <taxon>Fungi incertae sedis</taxon>
        <taxon>Mucoromycota</taxon>
        <taxon>Glomeromycotina</taxon>
        <taxon>Glomeromycetes</taxon>
        <taxon>Diversisporales</taxon>
        <taxon>Diversisporaceae</taxon>
        <taxon>Diversispora</taxon>
    </lineage>
</organism>
<keyword evidence="2" id="KW-1185">Reference proteome</keyword>
<proteinExistence type="predicted"/>
<protein>
    <submittedName>
        <fullName evidence="1">Uncharacterized protein</fullName>
    </submittedName>
</protein>